<evidence type="ECO:0000256" key="4">
    <source>
        <dbReference type="ARBA" id="ARBA00022927"/>
    </source>
</evidence>
<evidence type="ECO:0000256" key="3">
    <source>
        <dbReference type="ARBA" id="ARBA00022483"/>
    </source>
</evidence>
<feature type="domain" description="Exocyst complex component Sec8 middle helical bundle" evidence="7">
    <location>
        <begin position="266"/>
        <end position="509"/>
    </location>
</feature>
<organism evidence="9 10">
    <name type="scientific">Dinothrombium tinctorium</name>
    <dbReference type="NCBI Taxonomy" id="1965070"/>
    <lineage>
        <taxon>Eukaryota</taxon>
        <taxon>Metazoa</taxon>
        <taxon>Ecdysozoa</taxon>
        <taxon>Arthropoda</taxon>
        <taxon>Chelicerata</taxon>
        <taxon>Arachnida</taxon>
        <taxon>Acari</taxon>
        <taxon>Acariformes</taxon>
        <taxon>Trombidiformes</taxon>
        <taxon>Prostigmata</taxon>
        <taxon>Anystina</taxon>
        <taxon>Parasitengona</taxon>
        <taxon>Trombidioidea</taxon>
        <taxon>Trombidiidae</taxon>
        <taxon>Dinothrombium</taxon>
    </lineage>
</organism>
<dbReference type="AlphaFoldDB" id="A0A443RKG2"/>
<dbReference type="GO" id="GO:0007268">
    <property type="term" value="P:chemical synaptic transmission"/>
    <property type="evidence" value="ECO:0007669"/>
    <property type="project" value="TreeGrafter"/>
</dbReference>
<keyword evidence="3 5" id="KW-0268">Exocytosis</keyword>
<dbReference type="Proteomes" id="UP000285301">
    <property type="component" value="Unassembled WGS sequence"/>
</dbReference>
<keyword evidence="10" id="KW-1185">Reference proteome</keyword>
<dbReference type="GO" id="GO:0090522">
    <property type="term" value="P:vesicle tethering involved in exocytosis"/>
    <property type="evidence" value="ECO:0007669"/>
    <property type="project" value="UniProtKB-UniRule"/>
</dbReference>
<reference evidence="9" key="2">
    <citation type="submission" date="2018-11" db="EMBL/GenBank/DDBJ databases">
        <title>Trombidioid mite genomics.</title>
        <authorList>
            <person name="Dong X."/>
        </authorList>
    </citation>
    <scope>NUCLEOTIDE SEQUENCE</scope>
    <source>
        <strain evidence="9">UoL-WK</strain>
    </source>
</reference>
<evidence type="ECO:0000313" key="9">
    <source>
        <dbReference type="EMBL" id="RWS15759.1"/>
    </source>
</evidence>
<feature type="domain" description="Exocyst complex component Sec8 N-terminal" evidence="6">
    <location>
        <begin position="45"/>
        <end position="131"/>
    </location>
</feature>
<comment type="similarity">
    <text evidence="1 5">Belongs to the SEC8 family.</text>
</comment>
<dbReference type="Pfam" id="PF20652">
    <property type="entry name" value="Sec8_C"/>
    <property type="match status" value="1"/>
</dbReference>
<dbReference type="GO" id="GO:0006893">
    <property type="term" value="P:Golgi to plasma membrane transport"/>
    <property type="evidence" value="ECO:0007669"/>
    <property type="project" value="TreeGrafter"/>
</dbReference>
<dbReference type="PANTHER" id="PTHR14146">
    <property type="entry name" value="EXOCYST COMPLEX COMPONENT 4"/>
    <property type="match status" value="1"/>
</dbReference>
<name>A0A443RKG2_9ACAR</name>
<sequence>MARSSTKESSTGLLMSVIRSLTASKDVDERDREKANLEREFAESDSRLDKLVLNHHTDLTSVMQAFSKISARLIAAKDKLRNVSEKLTVCQKLLHCKRDELKKLWLESVENRHVLELLNRVESISKVPNEVCNFINKKHYLHATKLLVESVSILEKDLENVDALKEVKADLISKKERMYELLVEELHKHIYVKSTIEVLKRYRKQGLDKKQPNVEGTPSRKVSVVDILSPALMQSNPTLKKRSPSSALQIDVIADQIEEDINLNDPEEDSRHFIAILIECLALLNKVTDAVEAIKDNANNELINIVKRTGRELLNIHSDSSLSAQNVYMSNTLVPVILRSSIVIDKGNRTHLLRDMLELLFQQFRCVVQVHETHIIPNLRRIETQKSLFGEAMRIYNMAEIWSKLQIVLQLVVDLHMDISGTNGIDKSVANLTQESNILTHSSTTVADLNSFYVKKRVGLNMVNTFGKIKKTPLFRFDLSSHAMSLNAYLQEQKEAMKEKAERSVGGVIDSINISFSEAEQYIVCQPLPENIVVIFNPLMKFISEIDDELNLEEGNHCPLHSYVTSCAKVFLNQVNIDLEKLLEVANKSLDHWKIISDNEVLLSKNQTRPLLQSTLIVERGIQDLKNLMMCLPLYADDFLNYMCNILSNYKETCMAAYRGIVQPESEDKRVISATWAKDEDINRFLKSLPNWAILQRSKLCAQSKAGTIGGASSMSFDESPEEIRLRNMRESEILTSNLTQDTLIPSHEILSDVNQLRILAQLQESMEWLGNQVNQVANSLQKFQGSDFFLSTSISSSDQKFSELSPISDVSVGMLHQLSKSFEELAETCLLVLHLEVRVHCFYFLLRVSTQSSFSMGMDTQEPDTEVVQLNKDLTSIDEALSISLQPWKLRYIFEGVGHLVSTILINSTPNIKRINQNGVKKMCRNIFAIQQCLTSITMSREVALDCARQYFELFYQTPEEILSLIVERGPQFQAQEYLNAINLLHRSLPGRDTSMLEAAHKRLTEILNEVAVSV</sequence>
<dbReference type="GO" id="GO:0045202">
    <property type="term" value="C:synapse"/>
    <property type="evidence" value="ECO:0007669"/>
    <property type="project" value="TreeGrafter"/>
</dbReference>
<evidence type="ECO:0000256" key="2">
    <source>
        <dbReference type="ARBA" id="ARBA00022448"/>
    </source>
</evidence>
<protein>
    <recommendedName>
        <fullName evidence="5">Exocyst complex component Sec8</fullName>
    </recommendedName>
</protein>
<dbReference type="EMBL" id="NCKU01005733">
    <property type="protein sequence ID" value="RWS04217.1"/>
    <property type="molecule type" value="Genomic_DNA"/>
</dbReference>
<comment type="function">
    <text evidence="5">Component of the exocyst complex involved in the docking of exocytic vesicles with fusion sites on the plasma membrane.</text>
</comment>
<dbReference type="EMBL" id="NCKU01000370">
    <property type="protein sequence ID" value="RWS15759.1"/>
    <property type="molecule type" value="Genomic_DNA"/>
</dbReference>
<evidence type="ECO:0000259" key="7">
    <source>
        <dbReference type="Pfam" id="PF20652"/>
    </source>
</evidence>
<evidence type="ECO:0000256" key="5">
    <source>
        <dbReference type="RuleBase" id="RU367079"/>
    </source>
</evidence>
<dbReference type="InterPro" id="IPR007191">
    <property type="entry name" value="Sec8_exocyst_N"/>
</dbReference>
<dbReference type="GO" id="GO:0032584">
    <property type="term" value="C:growth cone membrane"/>
    <property type="evidence" value="ECO:0007669"/>
    <property type="project" value="TreeGrafter"/>
</dbReference>
<dbReference type="GO" id="GO:0006904">
    <property type="term" value="P:vesicle docking involved in exocytosis"/>
    <property type="evidence" value="ECO:0007669"/>
    <property type="project" value="InterPro"/>
</dbReference>
<dbReference type="STRING" id="1965070.A0A443RKG2"/>
<dbReference type="OrthoDB" id="272977at2759"/>
<comment type="caution">
    <text evidence="9">The sequence shown here is derived from an EMBL/GenBank/DDBJ whole genome shotgun (WGS) entry which is preliminary data.</text>
</comment>
<dbReference type="GO" id="GO:0000145">
    <property type="term" value="C:exocyst"/>
    <property type="evidence" value="ECO:0007669"/>
    <property type="project" value="UniProtKB-UniRule"/>
</dbReference>
<evidence type="ECO:0000256" key="1">
    <source>
        <dbReference type="ARBA" id="ARBA00010470"/>
    </source>
</evidence>
<reference evidence="9 10" key="1">
    <citation type="journal article" date="2018" name="Gigascience">
        <title>Genomes of trombidid mites reveal novel predicted allergens and laterally-transferred genes associated with secondary metabolism.</title>
        <authorList>
            <person name="Dong X."/>
            <person name="Chaisiri K."/>
            <person name="Xia D."/>
            <person name="Armstrong S.D."/>
            <person name="Fang Y."/>
            <person name="Donnelly M.J."/>
            <person name="Kadowaki T."/>
            <person name="McGarry J.W."/>
            <person name="Darby A.C."/>
            <person name="Makepeace B.L."/>
        </authorList>
    </citation>
    <scope>NUCLEOTIDE SEQUENCE [LARGE SCALE GENOMIC DNA]</scope>
    <source>
        <strain evidence="9">UoL-WK</strain>
    </source>
</reference>
<evidence type="ECO:0000313" key="10">
    <source>
        <dbReference type="Proteomes" id="UP000285301"/>
    </source>
</evidence>
<dbReference type="Pfam" id="PF04048">
    <property type="entry name" value="Sec8_N"/>
    <property type="match status" value="1"/>
</dbReference>
<proteinExistence type="inferred from homology"/>
<evidence type="ECO:0000259" key="6">
    <source>
        <dbReference type="Pfam" id="PF04048"/>
    </source>
</evidence>
<dbReference type="InterPro" id="IPR039682">
    <property type="entry name" value="Sec8/EXOC4"/>
</dbReference>
<dbReference type="GO" id="GO:0015031">
    <property type="term" value="P:protein transport"/>
    <property type="evidence" value="ECO:0007669"/>
    <property type="project" value="UniProtKB-KW"/>
</dbReference>
<dbReference type="GO" id="GO:0006612">
    <property type="term" value="P:protein targeting to membrane"/>
    <property type="evidence" value="ECO:0007669"/>
    <property type="project" value="UniProtKB-UniRule"/>
</dbReference>
<keyword evidence="4 5" id="KW-0653">Protein transport</keyword>
<accession>A0A443RKG2</accession>
<gene>
    <name evidence="9" type="ORF">B4U79_03968</name>
    <name evidence="8" type="ORF">B4U79_11310</name>
</gene>
<dbReference type="InterPro" id="IPR048630">
    <property type="entry name" value="Sec8_M"/>
</dbReference>
<keyword evidence="2 5" id="KW-0813">Transport</keyword>
<dbReference type="PANTHER" id="PTHR14146:SF0">
    <property type="entry name" value="EXOCYST COMPLEX COMPONENT 4"/>
    <property type="match status" value="1"/>
</dbReference>
<evidence type="ECO:0000313" key="8">
    <source>
        <dbReference type="EMBL" id="RWS04217.1"/>
    </source>
</evidence>